<evidence type="ECO:0000256" key="3">
    <source>
        <dbReference type="ARBA" id="ARBA00022962"/>
    </source>
</evidence>
<protein>
    <recommendedName>
        <fullName evidence="4">Cobyric acid synthase</fullName>
    </recommendedName>
</protein>
<dbReference type="Gene3D" id="3.40.50.880">
    <property type="match status" value="1"/>
</dbReference>
<dbReference type="SUPFAM" id="SSF52540">
    <property type="entry name" value="P-loop containing nucleoside triphosphate hydrolases"/>
    <property type="match status" value="1"/>
</dbReference>
<keyword evidence="3 4" id="KW-0315">Glutamine amidotransferase</keyword>
<evidence type="ECO:0000313" key="8">
    <source>
        <dbReference type="Proteomes" id="UP000199287"/>
    </source>
</evidence>
<gene>
    <name evidence="4" type="primary">cobQ</name>
    <name evidence="7" type="ORF">SAMN05192551_101378</name>
</gene>
<dbReference type="Pfam" id="PF07685">
    <property type="entry name" value="GATase_3"/>
    <property type="match status" value="1"/>
</dbReference>
<dbReference type="HAMAP" id="MF_00028">
    <property type="entry name" value="CobQ"/>
    <property type="match status" value="1"/>
</dbReference>
<keyword evidence="8" id="KW-1185">Reference proteome</keyword>
<dbReference type="GO" id="GO:0009236">
    <property type="term" value="P:cobalamin biosynthetic process"/>
    <property type="evidence" value="ECO:0007669"/>
    <property type="project" value="UniProtKB-UniRule"/>
</dbReference>
<comment type="pathway">
    <text evidence="1 4">Cofactor biosynthesis; adenosylcobalamin biosynthesis.</text>
</comment>
<evidence type="ECO:0000259" key="6">
    <source>
        <dbReference type="Pfam" id="PF07685"/>
    </source>
</evidence>
<dbReference type="RefSeq" id="WP_207646588.1">
    <property type="nucleotide sequence ID" value="NZ_FOQA01000001.1"/>
</dbReference>
<name>A0A1I3ASA4_9FIRM</name>
<dbReference type="STRING" id="69895.SAMN05192551_101378"/>
<accession>A0A1I3ASA4</accession>
<dbReference type="InterPro" id="IPR027417">
    <property type="entry name" value="P-loop_NTPase"/>
</dbReference>
<dbReference type="CDD" id="cd01750">
    <property type="entry name" value="GATase1_CobQ"/>
    <property type="match status" value="1"/>
</dbReference>
<organism evidence="7 8">
    <name type="scientific">Tindallia magadiensis</name>
    <dbReference type="NCBI Taxonomy" id="69895"/>
    <lineage>
        <taxon>Bacteria</taxon>
        <taxon>Bacillati</taxon>
        <taxon>Bacillota</taxon>
        <taxon>Clostridia</taxon>
        <taxon>Peptostreptococcales</taxon>
        <taxon>Tindalliaceae</taxon>
        <taxon>Tindallia</taxon>
    </lineage>
</organism>
<evidence type="ECO:0000259" key="5">
    <source>
        <dbReference type="Pfam" id="PF01656"/>
    </source>
</evidence>
<comment type="similarity">
    <text evidence="4">Belongs to the CobB/CobQ family. CobQ subfamily.</text>
</comment>
<dbReference type="PROSITE" id="PS51274">
    <property type="entry name" value="GATASE_COBBQ"/>
    <property type="match status" value="1"/>
</dbReference>
<dbReference type="InterPro" id="IPR033949">
    <property type="entry name" value="CobQ_GATase1"/>
</dbReference>
<feature type="domain" description="CobQ/CobB/MinD/ParA nucleotide binding" evidence="5">
    <location>
        <begin position="6"/>
        <end position="228"/>
    </location>
</feature>
<dbReference type="InterPro" id="IPR002586">
    <property type="entry name" value="CobQ/CobB/MinD/ParA_Nub-bd_dom"/>
</dbReference>
<dbReference type="Proteomes" id="UP000199287">
    <property type="component" value="Unassembled WGS sequence"/>
</dbReference>
<dbReference type="InterPro" id="IPR011698">
    <property type="entry name" value="GATase_3"/>
</dbReference>
<dbReference type="Pfam" id="PF01656">
    <property type="entry name" value="CbiA"/>
    <property type="match status" value="1"/>
</dbReference>
<dbReference type="GO" id="GO:0003824">
    <property type="term" value="F:catalytic activity"/>
    <property type="evidence" value="ECO:0007669"/>
    <property type="project" value="InterPro"/>
</dbReference>
<feature type="active site" description="Nucleophile" evidence="4">
    <location>
        <position position="332"/>
    </location>
</feature>
<feature type="active site" evidence="4">
    <location>
        <position position="442"/>
    </location>
</feature>
<evidence type="ECO:0000313" key="7">
    <source>
        <dbReference type="EMBL" id="SFH52850.1"/>
    </source>
</evidence>
<evidence type="ECO:0000256" key="1">
    <source>
        <dbReference type="ARBA" id="ARBA00004953"/>
    </source>
</evidence>
<dbReference type="Gene3D" id="3.40.50.300">
    <property type="entry name" value="P-loop containing nucleotide triphosphate hydrolases"/>
    <property type="match status" value="1"/>
</dbReference>
<keyword evidence="2 4" id="KW-0169">Cobalamin biosynthesis</keyword>
<dbReference type="SUPFAM" id="SSF52317">
    <property type="entry name" value="Class I glutamine amidotransferase-like"/>
    <property type="match status" value="1"/>
</dbReference>
<proteinExistence type="inferred from homology"/>
<evidence type="ECO:0000256" key="4">
    <source>
        <dbReference type="HAMAP-Rule" id="MF_00028"/>
    </source>
</evidence>
<dbReference type="PANTHER" id="PTHR21343">
    <property type="entry name" value="DETHIOBIOTIN SYNTHETASE"/>
    <property type="match status" value="1"/>
</dbReference>
<feature type="domain" description="CobB/CobQ-like glutamine amidotransferase" evidence="6">
    <location>
        <begin position="253"/>
        <end position="450"/>
    </location>
</feature>
<dbReference type="UniPathway" id="UPA00148"/>
<comment type="function">
    <text evidence="4">Catalyzes amidations at positions B, D, E, and G on adenosylcobyrinic A,C-diamide. NH(2) groups are provided by glutamine, and one molecule of ATP is hydrogenolyzed for each amidation.</text>
</comment>
<dbReference type="CDD" id="cd05389">
    <property type="entry name" value="CobQ_N"/>
    <property type="match status" value="1"/>
</dbReference>
<dbReference type="EMBL" id="FOQA01000001">
    <property type="protein sequence ID" value="SFH52850.1"/>
    <property type="molecule type" value="Genomic_DNA"/>
</dbReference>
<sequence>MKNRSIMLQGTASSVGKSVLTAALCRIFKEDGFDSMPFKSQNMALNSYITEEGLEMGRAQVCQAEAAMVKPEVSMNPILLKPTGEKNAQVIVNGKVYGNMSASEYHQFKPKLKKIILSAFDELQKKADVIVIEGAGSPAEINLKDNDIVNMGMAKMVDAPVLLVGDIDRGGVFASIYGTIMLLDEDERKRVKGLLINKFRGDRKILDPGLKQLEALTGIPVLGVIPYGKFDIEEEDGEAERLKSNSLSDEKVDVCVIRLPRISNFTDFHWLEKHPLVNIRFVEDPGLLGRPDLIIIPGTKNTLEDLLFLKKKGLDKSILSARDKGSSVVGICGGFQILGKKLLDPHGVESDIKELEGLGLLNVETIFGREKITKQTRAEIIFENLDNTMKNISVEGYEIHMGQTTLNDGAKPFAEIKDSQEFAVRYDGAISGDGKVWGTYLHGIFDNEEFNNALLKFLSHELNMDEIQKRGSFKSYKEEQYAILAKTVRESIDMERIYEILEENS</sequence>
<dbReference type="NCBIfam" id="NF001989">
    <property type="entry name" value="PRK00784.1"/>
    <property type="match status" value="1"/>
</dbReference>
<evidence type="ECO:0000256" key="2">
    <source>
        <dbReference type="ARBA" id="ARBA00022573"/>
    </source>
</evidence>
<dbReference type="NCBIfam" id="TIGR00313">
    <property type="entry name" value="cobQ"/>
    <property type="match status" value="1"/>
</dbReference>
<dbReference type="PANTHER" id="PTHR21343:SF1">
    <property type="entry name" value="COBYRIC ACID SYNTHASE"/>
    <property type="match status" value="1"/>
</dbReference>
<dbReference type="InterPro" id="IPR047045">
    <property type="entry name" value="CobQ_N"/>
</dbReference>
<dbReference type="InterPro" id="IPR029062">
    <property type="entry name" value="Class_I_gatase-like"/>
</dbReference>
<dbReference type="InterPro" id="IPR004459">
    <property type="entry name" value="CobQ_synth"/>
</dbReference>
<reference evidence="8" key="1">
    <citation type="submission" date="2016-10" db="EMBL/GenBank/DDBJ databases">
        <authorList>
            <person name="Varghese N."/>
            <person name="Submissions S."/>
        </authorList>
    </citation>
    <scope>NUCLEOTIDE SEQUENCE [LARGE SCALE GENOMIC DNA]</scope>
    <source>
        <strain evidence="8">Z-7934</strain>
    </source>
</reference>
<dbReference type="AlphaFoldDB" id="A0A1I3ASA4"/>
<dbReference type="GO" id="GO:0015420">
    <property type="term" value="F:ABC-type vitamin B12 transporter activity"/>
    <property type="evidence" value="ECO:0007669"/>
    <property type="project" value="UniProtKB-UniRule"/>
</dbReference>